<dbReference type="OrthoDB" id="5186230at2759"/>
<accession>A0A8T9CD99</accession>
<evidence type="ECO:0000313" key="3">
    <source>
        <dbReference type="Proteomes" id="UP000469558"/>
    </source>
</evidence>
<evidence type="ECO:0008006" key="4">
    <source>
        <dbReference type="Google" id="ProtNLM"/>
    </source>
</evidence>
<sequence>MKSYTLAAALGLLFHCASAAPSATTSGIRSIYAFKDVLKSNTTALKTSGFNSIIMFGVGVIDNGDIMYYSNTPGSSDVLIASNGSYVGGSALADKVLSFKTGTTGINRVEISMNAQHIADLVKTPGTGSATRLYRNFAALKTAWSLDAVNNDDEAIYDVSSTVAFAKMLGVIGYNYTTAPYTNQNFWITVKKQLGTLQDRTYLQCYDGGASNAPKNWEIALGMPVIPLVWVTNDSKPDQSTTSAQAQTKFAGWNTPGVLAGGGYWNDFDIEKLGSSYIAPSENLSPDCCRARASIVQRTFLANVQLKHESGLIILEE</sequence>
<name>A0A8T9CD99_9HELO</name>
<keyword evidence="1" id="KW-0732">Signal</keyword>
<protein>
    <recommendedName>
        <fullName evidence="4">Coagulation factor 5/8 type domain-containing protein</fullName>
    </recommendedName>
</protein>
<dbReference type="Proteomes" id="UP000469558">
    <property type="component" value="Unassembled WGS sequence"/>
</dbReference>
<comment type="caution">
    <text evidence="2">The sequence shown here is derived from an EMBL/GenBank/DDBJ whole genome shotgun (WGS) entry which is preliminary data.</text>
</comment>
<feature type="chain" id="PRO_5035837625" description="Coagulation factor 5/8 type domain-containing protein" evidence="1">
    <location>
        <begin position="20"/>
        <end position="317"/>
    </location>
</feature>
<feature type="signal peptide" evidence="1">
    <location>
        <begin position="1"/>
        <end position="19"/>
    </location>
</feature>
<organism evidence="2 3">
    <name type="scientific">Lachnellula suecica</name>
    <dbReference type="NCBI Taxonomy" id="602035"/>
    <lineage>
        <taxon>Eukaryota</taxon>
        <taxon>Fungi</taxon>
        <taxon>Dikarya</taxon>
        <taxon>Ascomycota</taxon>
        <taxon>Pezizomycotina</taxon>
        <taxon>Leotiomycetes</taxon>
        <taxon>Helotiales</taxon>
        <taxon>Lachnaceae</taxon>
        <taxon>Lachnellula</taxon>
    </lineage>
</organism>
<reference evidence="2 3" key="1">
    <citation type="submission" date="2018-05" db="EMBL/GenBank/DDBJ databases">
        <title>Genome sequencing and assembly of the regulated plant pathogen Lachnellula willkommii and related sister species for the development of diagnostic species identification markers.</title>
        <authorList>
            <person name="Giroux E."/>
            <person name="Bilodeau G."/>
        </authorList>
    </citation>
    <scope>NUCLEOTIDE SEQUENCE [LARGE SCALE GENOMIC DNA]</scope>
    <source>
        <strain evidence="2 3">CBS 268.59</strain>
    </source>
</reference>
<proteinExistence type="predicted"/>
<keyword evidence="3" id="KW-1185">Reference proteome</keyword>
<dbReference type="AlphaFoldDB" id="A0A8T9CD99"/>
<evidence type="ECO:0000256" key="1">
    <source>
        <dbReference type="SAM" id="SignalP"/>
    </source>
</evidence>
<evidence type="ECO:0000313" key="2">
    <source>
        <dbReference type="EMBL" id="TVY80873.1"/>
    </source>
</evidence>
<gene>
    <name evidence="2" type="ORF">LSUE1_G003910</name>
</gene>
<dbReference type="EMBL" id="QGMK01000593">
    <property type="protein sequence ID" value="TVY80873.1"/>
    <property type="molecule type" value="Genomic_DNA"/>
</dbReference>